<sequence length="70" mass="7782">MNALRKTSRGALLKHNELYTILCEIEASIYDRALVFMAALTPAHLLISCELAKLPSITTEIDHTTITLVQ</sequence>
<accession>A0A0V1FYQ2</accession>
<evidence type="ECO:0000313" key="2">
    <source>
        <dbReference type="EMBL" id="KRZ41522.1"/>
    </source>
</evidence>
<evidence type="ECO:0000313" key="3">
    <source>
        <dbReference type="Proteomes" id="UP000054826"/>
    </source>
</evidence>
<dbReference type="EMBL" id="JYDT01000015">
    <property type="protein sequence ID" value="KRY91226.1"/>
    <property type="molecule type" value="Genomic_DNA"/>
</dbReference>
<reference evidence="3 4" key="1">
    <citation type="submission" date="2015-01" db="EMBL/GenBank/DDBJ databases">
        <title>Evolution of Trichinella species and genotypes.</title>
        <authorList>
            <person name="Korhonen P.K."/>
            <person name="Edoardo P."/>
            <person name="Giuseppe L.R."/>
            <person name="Gasser R.B."/>
        </authorList>
    </citation>
    <scope>NUCLEOTIDE SEQUENCE [LARGE SCALE GENOMIC DNA]</scope>
    <source>
        <strain evidence="2">ISS176</strain>
        <strain evidence="1">ISS470</strain>
    </source>
</reference>
<name>A0A0V1FYQ2_TRIPS</name>
<evidence type="ECO:0000313" key="1">
    <source>
        <dbReference type="EMBL" id="KRY91226.1"/>
    </source>
</evidence>
<organism evidence="1 4">
    <name type="scientific">Trichinella pseudospiralis</name>
    <name type="common">Parasitic roundworm</name>
    <dbReference type="NCBI Taxonomy" id="6337"/>
    <lineage>
        <taxon>Eukaryota</taxon>
        <taxon>Metazoa</taxon>
        <taxon>Ecdysozoa</taxon>
        <taxon>Nematoda</taxon>
        <taxon>Enoplea</taxon>
        <taxon>Dorylaimia</taxon>
        <taxon>Trichinellida</taxon>
        <taxon>Trichinellidae</taxon>
        <taxon>Trichinella</taxon>
    </lineage>
</organism>
<dbReference type="Proteomes" id="UP000054826">
    <property type="component" value="Unassembled WGS sequence"/>
</dbReference>
<dbReference type="AlphaFoldDB" id="A0A0V1FYQ2"/>
<keyword evidence="4" id="KW-1185">Reference proteome</keyword>
<gene>
    <name evidence="2" type="ORF">T4C_9101</name>
    <name evidence="1" type="ORF">T4D_4857</name>
</gene>
<comment type="caution">
    <text evidence="1">The sequence shown here is derived from an EMBL/GenBank/DDBJ whole genome shotgun (WGS) entry which is preliminary data.</text>
</comment>
<evidence type="ECO:0000313" key="4">
    <source>
        <dbReference type="Proteomes" id="UP000054995"/>
    </source>
</evidence>
<protein>
    <submittedName>
        <fullName evidence="1">Uncharacterized protein</fullName>
    </submittedName>
</protein>
<dbReference type="Proteomes" id="UP000054995">
    <property type="component" value="Unassembled WGS sequence"/>
</dbReference>
<proteinExistence type="predicted"/>
<dbReference type="EMBL" id="JYDV01000020">
    <property type="protein sequence ID" value="KRZ41522.1"/>
    <property type="molecule type" value="Genomic_DNA"/>
</dbReference>